<organism evidence="2 3">
    <name type="scientific">Nocardioides agri</name>
    <dbReference type="NCBI Taxonomy" id="2682843"/>
    <lineage>
        <taxon>Bacteria</taxon>
        <taxon>Bacillati</taxon>
        <taxon>Actinomycetota</taxon>
        <taxon>Actinomycetes</taxon>
        <taxon>Propionibacteriales</taxon>
        <taxon>Nocardioidaceae</taxon>
        <taxon>Nocardioides</taxon>
    </lineage>
</organism>
<keyword evidence="1" id="KW-1133">Transmembrane helix</keyword>
<keyword evidence="3" id="KW-1185">Reference proteome</keyword>
<gene>
    <name evidence="2" type="ORF">GON03_02625</name>
</gene>
<dbReference type="Proteomes" id="UP000473525">
    <property type="component" value="Unassembled WGS sequence"/>
</dbReference>
<keyword evidence="1" id="KW-0812">Transmembrane</keyword>
<comment type="caution">
    <text evidence="2">The sequence shown here is derived from an EMBL/GenBank/DDBJ whole genome shotgun (WGS) entry which is preliminary data.</text>
</comment>
<dbReference type="Pfam" id="PF06496">
    <property type="entry name" value="DUF1097"/>
    <property type="match status" value="1"/>
</dbReference>
<feature type="transmembrane region" description="Helical" evidence="1">
    <location>
        <begin position="73"/>
        <end position="97"/>
    </location>
</feature>
<proteinExistence type="predicted"/>
<dbReference type="AlphaFoldDB" id="A0A6L6XLE0"/>
<evidence type="ECO:0000313" key="2">
    <source>
        <dbReference type="EMBL" id="MVQ48059.1"/>
    </source>
</evidence>
<evidence type="ECO:0000256" key="1">
    <source>
        <dbReference type="SAM" id="Phobius"/>
    </source>
</evidence>
<dbReference type="RefSeq" id="WP_157340147.1">
    <property type="nucleotide sequence ID" value="NZ_WSEK01000004.1"/>
</dbReference>
<feature type="transmembrane region" description="Helical" evidence="1">
    <location>
        <begin position="128"/>
        <end position="145"/>
    </location>
</feature>
<name>A0A6L6XLE0_9ACTN</name>
<feature type="transmembrane region" description="Helical" evidence="1">
    <location>
        <begin position="185"/>
        <end position="206"/>
    </location>
</feature>
<evidence type="ECO:0000313" key="3">
    <source>
        <dbReference type="Proteomes" id="UP000473525"/>
    </source>
</evidence>
<sequence>MIGRIKATLPLAVVIGVLALVWTDVALNFTFHWVTDGDLGNGLSLPSNFHLVVPAAFVAWGFFFAAGADTAAFVKVVIASVVGGLAALGAMAAASATADLPDFWGIALWVGIFATVLVLLSVLGDWHYVPATFGAFASVFFWWTATGLDYWAPDGGGVGNGLEALSDPATAGAGAFGGVISTPFVYVWLSITVSLLCGCVLGLLSVKLTALVTPRSPAEAEAEVVDKHPSHSS</sequence>
<keyword evidence="1" id="KW-0472">Membrane</keyword>
<feature type="transmembrane region" description="Helical" evidence="1">
    <location>
        <begin position="47"/>
        <end position="66"/>
    </location>
</feature>
<dbReference type="EMBL" id="WSEK01000004">
    <property type="protein sequence ID" value="MVQ48059.1"/>
    <property type="molecule type" value="Genomic_DNA"/>
</dbReference>
<dbReference type="InterPro" id="IPR009476">
    <property type="entry name" value="DUF1097"/>
</dbReference>
<reference evidence="2 3" key="1">
    <citation type="submission" date="2019-12" db="EMBL/GenBank/DDBJ databases">
        <authorList>
            <person name="Huq M.A."/>
        </authorList>
    </citation>
    <scope>NUCLEOTIDE SEQUENCE [LARGE SCALE GENOMIC DNA]</scope>
    <source>
        <strain evidence="2 3">MAH-18</strain>
    </source>
</reference>
<protein>
    <submittedName>
        <fullName evidence="2">DUF1097 domain-containing protein</fullName>
    </submittedName>
</protein>
<accession>A0A6L6XLE0</accession>
<feature type="transmembrane region" description="Helical" evidence="1">
    <location>
        <begin position="103"/>
        <end position="123"/>
    </location>
</feature>